<dbReference type="InterPro" id="IPR049625">
    <property type="entry name" value="Glyco_transf_61_cat"/>
</dbReference>
<dbReference type="AlphaFoldDB" id="A0A1J1LRE9"/>
<feature type="repeat" description="TPR" evidence="3">
    <location>
        <begin position="186"/>
        <end position="219"/>
    </location>
</feature>
<dbReference type="STRING" id="671072.PL9214650253"/>
<feature type="repeat" description="TPR" evidence="3">
    <location>
        <begin position="50"/>
        <end position="83"/>
    </location>
</feature>
<dbReference type="EMBL" id="CZDF01000172">
    <property type="protein sequence ID" value="CUR34814.1"/>
    <property type="molecule type" value="Genomic_DNA"/>
</dbReference>
<dbReference type="GO" id="GO:0016757">
    <property type="term" value="F:glycosyltransferase activity"/>
    <property type="evidence" value="ECO:0007669"/>
    <property type="project" value="InterPro"/>
</dbReference>
<evidence type="ECO:0000256" key="3">
    <source>
        <dbReference type="PROSITE-ProRule" id="PRU00339"/>
    </source>
</evidence>
<dbReference type="PANTHER" id="PTHR44858">
    <property type="entry name" value="TETRATRICOPEPTIDE REPEAT PROTEIN 6"/>
    <property type="match status" value="1"/>
</dbReference>
<keyword evidence="6" id="KW-1185">Reference proteome</keyword>
<dbReference type="InterPro" id="IPR011990">
    <property type="entry name" value="TPR-like_helical_dom_sf"/>
</dbReference>
<dbReference type="PANTHER" id="PTHR44858:SF1">
    <property type="entry name" value="UDP-N-ACETYLGLUCOSAMINE--PEPTIDE N-ACETYLGLUCOSAMINYLTRANSFERASE SPINDLY-RELATED"/>
    <property type="match status" value="1"/>
</dbReference>
<dbReference type="OrthoDB" id="182122at2"/>
<evidence type="ECO:0000259" key="4">
    <source>
        <dbReference type="Pfam" id="PF04577"/>
    </source>
</evidence>
<dbReference type="SUPFAM" id="SSF48452">
    <property type="entry name" value="TPR-like"/>
    <property type="match status" value="1"/>
</dbReference>
<reference evidence="6" key="1">
    <citation type="submission" date="2015-10" db="EMBL/GenBank/DDBJ databases">
        <authorList>
            <person name="Regsiter A."/>
            <person name="william w."/>
        </authorList>
    </citation>
    <scope>NUCLEOTIDE SEQUENCE [LARGE SCALE GENOMIC DNA]</scope>
</reference>
<evidence type="ECO:0000256" key="2">
    <source>
        <dbReference type="ARBA" id="ARBA00022803"/>
    </source>
</evidence>
<dbReference type="Pfam" id="PF13181">
    <property type="entry name" value="TPR_8"/>
    <property type="match status" value="1"/>
</dbReference>
<keyword evidence="2 3" id="KW-0802">TPR repeat</keyword>
<evidence type="ECO:0000256" key="1">
    <source>
        <dbReference type="ARBA" id="ARBA00022737"/>
    </source>
</evidence>
<feature type="repeat" description="TPR" evidence="3">
    <location>
        <begin position="84"/>
        <end position="117"/>
    </location>
</feature>
<feature type="repeat" description="TPR" evidence="3">
    <location>
        <begin position="118"/>
        <end position="151"/>
    </location>
</feature>
<dbReference type="PROSITE" id="PS50293">
    <property type="entry name" value="TPR_REGION"/>
    <property type="match status" value="2"/>
</dbReference>
<sequence>MSYFNDKNNRNDLQTAESYLISANHYLEQGNPELALFFYNQAIELNPENDQIYYKLGQALMQLERYEDAINAYSKSIQINPDFPWSYNSLGEVLIKLERWEEAITAYSQFIKFNNNFCWAYFGLGESFFNLNQIEKSIDYYKKAIELEPIDCWIYIKLGDAFFQLKQQKNAIKSYSQAIQLNPNIDWFYGKLAEVFLSQNQLENAIQAYQNAININPQSWYYIAIGKILIQQKLWDLALDYLIKGLQLQPDYHEAYYCISTILKQNNQPLDAILCEVHHQLPIPLIQKVFNLSDNYFITTHTEKNLTKIPVYLPSNIKLTPPKLIEGSLNPHFQLTSIHFPETFVYSIPEGKVWADTLTSAVLNSENQLITDLSTGSAALLVNSPHFIASRNIGGTVAFLSVKWGENYYHWMFDIIARLDLLLRHFLIEEVDYFVVNRCQFNYEYETLQLLNVPPEKIIESSQNPALKADKIIIPSYSHATSRTPQWACNFLKNLCLNSQENLELLPLERVYLSRSQASYRQVDNEAEVILFLQQFGFTALSLETLSVRQQAYYMANTKVIISPHGAALTNLVFCSPGTQVIEFLMPNWTLSCYWELSNIVGCDYYCLFSEAANANCSPTDGSQNIKVNLDSLLKLMQWARIV</sequence>
<feature type="domain" description="Glycosyltransferase 61 catalytic" evidence="4">
    <location>
        <begin position="408"/>
        <end position="582"/>
    </location>
</feature>
<protein>
    <recommendedName>
        <fullName evidence="4">Glycosyltransferase 61 catalytic domain-containing protein</fullName>
    </recommendedName>
</protein>
<name>A0A1J1LRE9_9CYAN</name>
<gene>
    <name evidence="5" type="ORF">PL9214650253</name>
</gene>
<keyword evidence="1" id="KW-0677">Repeat</keyword>
<dbReference type="Pfam" id="PF13414">
    <property type="entry name" value="TPR_11"/>
    <property type="match status" value="2"/>
</dbReference>
<dbReference type="GO" id="GO:0046813">
    <property type="term" value="P:receptor-mediated virion attachment to host cell"/>
    <property type="evidence" value="ECO:0007669"/>
    <property type="project" value="TreeGrafter"/>
</dbReference>
<dbReference type="InterPro" id="IPR019734">
    <property type="entry name" value="TPR_rpt"/>
</dbReference>
<proteinExistence type="predicted"/>
<feature type="repeat" description="TPR" evidence="3">
    <location>
        <begin position="152"/>
        <end position="185"/>
    </location>
</feature>
<dbReference type="SMART" id="SM00028">
    <property type="entry name" value="TPR"/>
    <property type="match status" value="7"/>
</dbReference>
<dbReference type="Pfam" id="PF04577">
    <property type="entry name" value="Glyco_transf_61"/>
    <property type="match status" value="1"/>
</dbReference>
<accession>A0A1J1LRE9</accession>
<evidence type="ECO:0000313" key="6">
    <source>
        <dbReference type="Proteomes" id="UP000184315"/>
    </source>
</evidence>
<dbReference type="InterPro" id="IPR050498">
    <property type="entry name" value="Ycf3"/>
</dbReference>
<organism evidence="5 6">
    <name type="scientific">Planktothrix tepida PCC 9214</name>
    <dbReference type="NCBI Taxonomy" id="671072"/>
    <lineage>
        <taxon>Bacteria</taxon>
        <taxon>Bacillati</taxon>
        <taxon>Cyanobacteriota</taxon>
        <taxon>Cyanophyceae</taxon>
        <taxon>Oscillatoriophycideae</taxon>
        <taxon>Oscillatoriales</taxon>
        <taxon>Microcoleaceae</taxon>
        <taxon>Planktothrix</taxon>
    </lineage>
</organism>
<dbReference type="Proteomes" id="UP000184315">
    <property type="component" value="Unassembled WGS sequence"/>
</dbReference>
<evidence type="ECO:0000313" key="5">
    <source>
        <dbReference type="EMBL" id="CUR34814.1"/>
    </source>
</evidence>
<dbReference type="PROSITE" id="PS50005">
    <property type="entry name" value="TPR"/>
    <property type="match status" value="6"/>
</dbReference>
<dbReference type="RefSeq" id="WP_072721589.1">
    <property type="nucleotide sequence ID" value="NZ_LN889813.1"/>
</dbReference>
<dbReference type="Pfam" id="PF00515">
    <property type="entry name" value="TPR_1"/>
    <property type="match status" value="1"/>
</dbReference>
<dbReference type="Gene3D" id="1.25.40.10">
    <property type="entry name" value="Tetratricopeptide repeat domain"/>
    <property type="match status" value="3"/>
</dbReference>
<feature type="repeat" description="TPR" evidence="3">
    <location>
        <begin position="16"/>
        <end position="49"/>
    </location>
</feature>
<dbReference type="GO" id="GO:0009279">
    <property type="term" value="C:cell outer membrane"/>
    <property type="evidence" value="ECO:0007669"/>
    <property type="project" value="TreeGrafter"/>
</dbReference>